<protein>
    <submittedName>
        <fullName evidence="8">MFS transporter</fullName>
    </submittedName>
</protein>
<dbReference type="Proteomes" id="UP000638981">
    <property type="component" value="Unassembled WGS sequence"/>
</dbReference>
<evidence type="ECO:0000256" key="4">
    <source>
        <dbReference type="ARBA" id="ARBA00022989"/>
    </source>
</evidence>
<feature type="transmembrane region" description="Helical" evidence="6">
    <location>
        <begin position="212"/>
        <end position="235"/>
    </location>
</feature>
<dbReference type="Pfam" id="PF07690">
    <property type="entry name" value="MFS_1"/>
    <property type="match status" value="1"/>
</dbReference>
<keyword evidence="5 6" id="KW-0472">Membrane</keyword>
<reference evidence="8" key="2">
    <citation type="submission" date="2020-09" db="EMBL/GenBank/DDBJ databases">
        <authorList>
            <person name="Sun Q."/>
            <person name="Kim S."/>
        </authorList>
    </citation>
    <scope>NUCLEOTIDE SEQUENCE</scope>
    <source>
        <strain evidence="8">KCTC 23310</strain>
    </source>
</reference>
<evidence type="ECO:0000256" key="3">
    <source>
        <dbReference type="ARBA" id="ARBA00022692"/>
    </source>
</evidence>
<feature type="transmembrane region" description="Helical" evidence="6">
    <location>
        <begin position="278"/>
        <end position="302"/>
    </location>
</feature>
<dbReference type="InterPro" id="IPR036259">
    <property type="entry name" value="MFS_trans_sf"/>
</dbReference>
<organism evidence="8 9">
    <name type="scientific">Neogemmobacter tilapiae</name>
    <dbReference type="NCBI Taxonomy" id="875041"/>
    <lineage>
        <taxon>Bacteria</taxon>
        <taxon>Pseudomonadati</taxon>
        <taxon>Pseudomonadota</taxon>
        <taxon>Alphaproteobacteria</taxon>
        <taxon>Rhodobacterales</taxon>
        <taxon>Paracoccaceae</taxon>
        <taxon>Neogemmobacter</taxon>
    </lineage>
</organism>
<evidence type="ECO:0000256" key="1">
    <source>
        <dbReference type="ARBA" id="ARBA00004651"/>
    </source>
</evidence>
<feature type="transmembrane region" description="Helical" evidence="6">
    <location>
        <begin position="139"/>
        <end position="164"/>
    </location>
</feature>
<evidence type="ECO:0000259" key="7">
    <source>
        <dbReference type="PROSITE" id="PS50850"/>
    </source>
</evidence>
<dbReference type="RefSeq" id="WP_189409655.1">
    <property type="nucleotide sequence ID" value="NZ_BMYJ01000001.1"/>
</dbReference>
<evidence type="ECO:0000313" key="9">
    <source>
        <dbReference type="Proteomes" id="UP000638981"/>
    </source>
</evidence>
<dbReference type="PRINTS" id="PR01035">
    <property type="entry name" value="TCRTETA"/>
</dbReference>
<dbReference type="GO" id="GO:0022857">
    <property type="term" value="F:transmembrane transporter activity"/>
    <property type="evidence" value="ECO:0007669"/>
    <property type="project" value="InterPro"/>
</dbReference>
<evidence type="ECO:0000256" key="6">
    <source>
        <dbReference type="SAM" id="Phobius"/>
    </source>
</evidence>
<keyword evidence="3 6" id="KW-0812">Transmembrane</keyword>
<feature type="transmembrane region" description="Helical" evidence="6">
    <location>
        <begin position="376"/>
        <end position="393"/>
    </location>
</feature>
<keyword evidence="4 6" id="KW-1133">Transmembrane helix</keyword>
<comment type="caution">
    <text evidence="8">The sequence shown here is derived from an EMBL/GenBank/DDBJ whole genome shotgun (WGS) entry which is preliminary data.</text>
</comment>
<feature type="transmembrane region" description="Helical" evidence="6">
    <location>
        <begin position="308"/>
        <end position="333"/>
    </location>
</feature>
<dbReference type="InterPro" id="IPR050189">
    <property type="entry name" value="MFS_Efflux_Transporters"/>
</dbReference>
<dbReference type="Gene3D" id="1.20.1250.20">
    <property type="entry name" value="MFS general substrate transporter like domains"/>
    <property type="match status" value="1"/>
</dbReference>
<dbReference type="InterPro" id="IPR011701">
    <property type="entry name" value="MFS"/>
</dbReference>
<dbReference type="PANTHER" id="PTHR43124:SF3">
    <property type="entry name" value="CHLORAMPHENICOL EFFLUX PUMP RV0191"/>
    <property type="match status" value="1"/>
</dbReference>
<dbReference type="PROSITE" id="PS50850">
    <property type="entry name" value="MFS"/>
    <property type="match status" value="1"/>
</dbReference>
<reference evidence="8" key="1">
    <citation type="journal article" date="2014" name="Int. J. Syst. Evol. Microbiol.">
        <title>Complete genome sequence of Corynebacterium casei LMG S-19264T (=DSM 44701T), isolated from a smear-ripened cheese.</title>
        <authorList>
            <consortium name="US DOE Joint Genome Institute (JGI-PGF)"/>
            <person name="Walter F."/>
            <person name="Albersmeier A."/>
            <person name="Kalinowski J."/>
            <person name="Ruckert C."/>
        </authorList>
    </citation>
    <scope>NUCLEOTIDE SEQUENCE</scope>
    <source>
        <strain evidence="8">KCTC 23310</strain>
    </source>
</reference>
<dbReference type="GO" id="GO:0005886">
    <property type="term" value="C:plasma membrane"/>
    <property type="evidence" value="ECO:0007669"/>
    <property type="project" value="UniProtKB-SubCell"/>
</dbReference>
<feature type="transmembrane region" description="Helical" evidence="6">
    <location>
        <begin position="345"/>
        <end position="370"/>
    </location>
</feature>
<evidence type="ECO:0000256" key="5">
    <source>
        <dbReference type="ARBA" id="ARBA00023136"/>
    </source>
</evidence>
<proteinExistence type="predicted"/>
<gene>
    <name evidence="8" type="ORF">GCM10007315_02590</name>
</gene>
<feature type="transmembrane region" description="Helical" evidence="6">
    <location>
        <begin position="170"/>
        <end position="191"/>
    </location>
</feature>
<dbReference type="InterPro" id="IPR001958">
    <property type="entry name" value="Tet-R_TetA/multi-R_MdtG-like"/>
</dbReference>
<evidence type="ECO:0000256" key="2">
    <source>
        <dbReference type="ARBA" id="ARBA00022475"/>
    </source>
</evidence>
<dbReference type="CDD" id="cd17473">
    <property type="entry name" value="MFS_arabinose_efflux_permease_like"/>
    <property type="match status" value="1"/>
</dbReference>
<feature type="transmembrane region" description="Helical" evidence="6">
    <location>
        <begin position="50"/>
        <end position="73"/>
    </location>
</feature>
<feature type="transmembrane region" description="Helical" evidence="6">
    <location>
        <begin position="105"/>
        <end position="127"/>
    </location>
</feature>
<dbReference type="PANTHER" id="PTHR43124">
    <property type="entry name" value="PURINE EFFLUX PUMP PBUE"/>
    <property type="match status" value="1"/>
</dbReference>
<feature type="domain" description="Major facilitator superfamily (MFS) profile" evidence="7">
    <location>
        <begin position="12"/>
        <end position="396"/>
    </location>
</feature>
<feature type="transmembrane region" description="Helical" evidence="6">
    <location>
        <begin position="12"/>
        <end position="30"/>
    </location>
</feature>
<dbReference type="AlphaFoldDB" id="A0A918TE66"/>
<accession>A0A918TE66</accession>
<feature type="transmembrane region" description="Helical" evidence="6">
    <location>
        <begin position="247"/>
        <end position="266"/>
    </location>
</feature>
<keyword evidence="2" id="KW-1003">Cell membrane</keyword>
<dbReference type="InterPro" id="IPR020846">
    <property type="entry name" value="MFS_dom"/>
</dbReference>
<dbReference type="EMBL" id="BMYJ01000001">
    <property type="protein sequence ID" value="GHC44804.1"/>
    <property type="molecule type" value="Genomic_DNA"/>
</dbReference>
<sequence length="404" mass="41950">MTDHPPVPGRLVTASVLMLSALTIMANATISPSLPGLKEHYADVDGIETLSGLLLSLPSLAIVLSAGAMGWMVDRFNRQTLLIVSALLYAIGGTSGLWVDSLQGMLIGRFILGLGVAGTMTLGMTWGADLWQGPARARFLGWQGAAMSGGGIVVMLAGGALAALHWRGAFAVYALVLPVALLAVAALQPHARAIAARKAERATLSRAKSDSRFPWAAFGVTAPLGFFFMAMFYVLPTRGPFLMAEKGVTNPMLMAAIMAAMTLASIPGALNYGRIRRYLSATAVFGLSYVIMGAALVVMALATGPVTLLVGSLLMGIGMGPSMPNYTTFFMAFVPADLRGRASGLLTTAFFAGQFASPLISAPLIALFGLAGAFEVMAVILMGVGAVILAVGLRGEILRAPVMA</sequence>
<feature type="transmembrane region" description="Helical" evidence="6">
    <location>
        <begin position="80"/>
        <end position="99"/>
    </location>
</feature>
<evidence type="ECO:0000313" key="8">
    <source>
        <dbReference type="EMBL" id="GHC44804.1"/>
    </source>
</evidence>
<comment type="subcellular location">
    <subcellularLocation>
        <location evidence="1">Cell membrane</location>
        <topology evidence="1">Multi-pass membrane protein</topology>
    </subcellularLocation>
</comment>
<dbReference type="SUPFAM" id="SSF103473">
    <property type="entry name" value="MFS general substrate transporter"/>
    <property type="match status" value="1"/>
</dbReference>
<name>A0A918TE66_9RHOB</name>
<keyword evidence="9" id="KW-1185">Reference proteome</keyword>